<dbReference type="EMBL" id="MTJL01000047">
    <property type="protein sequence ID" value="OMH99351.1"/>
    <property type="molecule type" value="Genomic_DNA"/>
</dbReference>
<dbReference type="Gene3D" id="3.40.50.1110">
    <property type="entry name" value="SGNH hydrolase"/>
    <property type="match status" value="1"/>
</dbReference>
<comment type="caution">
    <text evidence="3">The sequence shown here is derived from an EMBL/GenBank/DDBJ whole genome shotgun (WGS) entry which is preliminary data.</text>
</comment>
<feature type="chain" id="PRO_5043149196" description="SGNH hydrolase-type esterase domain-containing protein" evidence="1">
    <location>
        <begin position="23"/>
        <end position="250"/>
    </location>
</feature>
<dbReference type="InterPro" id="IPR036514">
    <property type="entry name" value="SGNH_hydro_sf"/>
</dbReference>
<evidence type="ECO:0000313" key="4">
    <source>
        <dbReference type="Proteomes" id="UP000187367"/>
    </source>
</evidence>
<evidence type="ECO:0000259" key="2">
    <source>
        <dbReference type="Pfam" id="PF13472"/>
    </source>
</evidence>
<dbReference type="InterPro" id="IPR051532">
    <property type="entry name" value="Ester_Hydrolysis_Enzymes"/>
</dbReference>
<protein>
    <recommendedName>
        <fullName evidence="2">SGNH hydrolase-type esterase domain-containing protein</fullName>
    </recommendedName>
</protein>
<dbReference type="PANTHER" id="PTHR30383">
    <property type="entry name" value="THIOESTERASE 1/PROTEASE 1/LYSOPHOSPHOLIPASE L1"/>
    <property type="match status" value="1"/>
</dbReference>
<accession>A0A1R1Q9H9</accession>
<name>A0A1R1Q9H9_9BACI</name>
<dbReference type="CDD" id="cd04506">
    <property type="entry name" value="SGNH_hydrolase_YpmR_like"/>
    <property type="match status" value="1"/>
</dbReference>
<dbReference type="OrthoDB" id="252349at2"/>
<gene>
    <name evidence="3" type="ORF">BW143_20290</name>
</gene>
<dbReference type="AlphaFoldDB" id="A0A1R1Q9H9"/>
<dbReference type="RefSeq" id="WP_076762888.1">
    <property type="nucleotide sequence ID" value="NZ_JARMMH010000015.1"/>
</dbReference>
<reference evidence="3 4" key="1">
    <citation type="submission" date="2017-01" db="EMBL/GenBank/DDBJ databases">
        <title>Bacillus phylogenomics.</title>
        <authorList>
            <person name="Dunlap C."/>
        </authorList>
    </citation>
    <scope>NUCLEOTIDE SEQUENCE [LARGE SCALE GENOMIC DNA]</scope>
    <source>
        <strain evidence="3 4">NRRL B-41282</strain>
    </source>
</reference>
<keyword evidence="1" id="KW-0732">Signal</keyword>
<dbReference type="Pfam" id="PF13472">
    <property type="entry name" value="Lipase_GDSL_2"/>
    <property type="match status" value="1"/>
</dbReference>
<feature type="domain" description="SGNH hydrolase-type esterase" evidence="2">
    <location>
        <begin position="41"/>
        <end position="232"/>
    </location>
</feature>
<dbReference type="Proteomes" id="UP000187367">
    <property type="component" value="Unassembled WGS sequence"/>
</dbReference>
<dbReference type="SUPFAM" id="SSF52266">
    <property type="entry name" value="SGNH hydrolase"/>
    <property type="match status" value="1"/>
</dbReference>
<evidence type="ECO:0000313" key="3">
    <source>
        <dbReference type="EMBL" id="OMH99351.1"/>
    </source>
</evidence>
<organism evidence="3 4">
    <name type="scientific">Bacillus swezeyi</name>
    <dbReference type="NCBI Taxonomy" id="1925020"/>
    <lineage>
        <taxon>Bacteria</taxon>
        <taxon>Bacillati</taxon>
        <taxon>Bacillota</taxon>
        <taxon>Bacilli</taxon>
        <taxon>Bacillales</taxon>
        <taxon>Bacillaceae</taxon>
        <taxon>Bacillus</taxon>
    </lineage>
</organism>
<dbReference type="PANTHER" id="PTHR30383:SF27">
    <property type="entry name" value="SPORE GERMINATION LIPASE LIPC"/>
    <property type="match status" value="1"/>
</dbReference>
<sequence length="250" mass="28365">MNIRYISLMMALICLLSACVKGGTGAEKTSAAPKRNIVIAALGDSMTEGVGDQEEKGYIGMVAEQLESRSDVKSVTIKNYAVKGYRTDQLLKKLQDQEVQQGLKDADYILFTIGGNDLMKVVRQNFAHLTLKPFRSEQKVFEKRFANILADIRKQNGSAKLIYVSMYNPFKFTLSELREVDQVVEEWNQGAEKKLKKVPDAKMVDIADIFEEYSDEKKIAEDEFHPNQYGYSLIAKRVYDQIKKEDLPAE</sequence>
<dbReference type="GO" id="GO:0004622">
    <property type="term" value="F:phosphatidylcholine lysophospholipase activity"/>
    <property type="evidence" value="ECO:0007669"/>
    <property type="project" value="TreeGrafter"/>
</dbReference>
<dbReference type="InterPro" id="IPR013830">
    <property type="entry name" value="SGNH_hydro"/>
</dbReference>
<feature type="signal peptide" evidence="1">
    <location>
        <begin position="1"/>
        <end position="22"/>
    </location>
</feature>
<proteinExistence type="predicted"/>
<dbReference type="PROSITE" id="PS51257">
    <property type="entry name" value="PROKAR_LIPOPROTEIN"/>
    <property type="match status" value="1"/>
</dbReference>
<accession>A0A1R1RLQ5</accession>
<keyword evidence="4" id="KW-1185">Reference proteome</keyword>
<evidence type="ECO:0000256" key="1">
    <source>
        <dbReference type="SAM" id="SignalP"/>
    </source>
</evidence>